<organism evidence="2 5">
    <name type="scientific">Brevundimonas diminuta</name>
    <name type="common">Pseudomonas diminuta</name>
    <dbReference type="NCBI Taxonomy" id="293"/>
    <lineage>
        <taxon>Bacteria</taxon>
        <taxon>Pseudomonadati</taxon>
        <taxon>Pseudomonadota</taxon>
        <taxon>Alphaproteobacteria</taxon>
        <taxon>Caulobacterales</taxon>
        <taxon>Caulobacteraceae</taxon>
        <taxon>Brevundimonas</taxon>
    </lineage>
</organism>
<reference evidence="3 7" key="4">
    <citation type="submission" date="2019-01" db="EMBL/GenBank/DDBJ databases">
        <title>Brevundimonas diminuta Genome sequencing and assembly.</title>
        <authorList>
            <person name="Chen H."/>
        </authorList>
    </citation>
    <scope>NUCLEOTIDE SEQUENCE [LARGE SCALE GENOMIC DNA]</scope>
    <source>
        <strain evidence="3">ATCC</strain>
        <strain evidence="7">ATCC(B) 19146</strain>
    </source>
</reference>
<dbReference type="RefSeq" id="WP_081461886.1">
    <property type="nucleotide sequence ID" value="NZ_CP021995.1"/>
</dbReference>
<dbReference type="STRING" id="293.GCA_000988015_01261"/>
<name>A0A246KMQ7_BREDI</name>
<reference evidence="2 5" key="2">
    <citation type="submission" date="2017-06" db="EMBL/GenBank/DDBJ databases">
        <authorList>
            <person name="Kim H.J."/>
            <person name="Triplett B.A."/>
        </authorList>
    </citation>
    <scope>NUCLEOTIDE SEQUENCE [LARGE SCALE GENOMIC DNA]</scope>
    <source>
        <strain evidence="2 5">BZC3</strain>
    </source>
</reference>
<feature type="chain" id="PRO_5015075674" evidence="1">
    <location>
        <begin position="33"/>
        <end position="241"/>
    </location>
</feature>
<dbReference type="Proteomes" id="UP000287388">
    <property type="component" value="Chromosome"/>
</dbReference>
<dbReference type="AlphaFoldDB" id="A0A246KMQ7"/>
<dbReference type="EMBL" id="CP021995">
    <property type="protein sequence ID" value="ASD25623.1"/>
    <property type="molecule type" value="Genomic_DNA"/>
</dbReference>
<evidence type="ECO:0000313" key="4">
    <source>
        <dbReference type="EMBL" id="SPU47048.1"/>
    </source>
</evidence>
<dbReference type="Pfam" id="PF17036">
    <property type="entry name" value="CBP_BcsS"/>
    <property type="match status" value="1"/>
</dbReference>
<reference evidence="2 5" key="1">
    <citation type="submission" date="2017-06" db="EMBL/GenBank/DDBJ databases">
        <title>Biodegradation of gentamicin by bacterial consortia AMQD4 in synthetic medium and raw gentamicin sewage.</title>
        <authorList>
            <person name="Chang H."/>
            <person name="Feng Y."/>
            <person name="Li Z."/>
            <person name="Xue J."/>
            <person name="Cheng D."/>
        </authorList>
    </citation>
    <scope>NUCLEOTIDE SEQUENCE [LARGE SCALE GENOMIC DNA]</scope>
    <source>
        <strain evidence="2 5">BZC3</strain>
    </source>
</reference>
<sequence length="241" mass="25208">MPHRRRPMTSLAAPAAAALVCAGVAWVGPASAQSDVTVFAGGQLDVADSAYAGATIGLPGSVDSKGFAVRGSVYTGSYDYNSGPNEIAADFTGAQAELIYRFGNGPTWGSVGIGYRYVDTDLSPADPGNRRDGGQGGVIVSLDGGHVSGPWRVDWYGSYGFELDDYNALASLTHQVGSSGRVRLGMEVAAEGDTNYNAYHIGPVAGFKLNDKSEIQVSVGLSDGDQRSSQAYVRLGFYRSF</sequence>
<proteinExistence type="predicted"/>
<dbReference type="InterPro" id="IPR031485">
    <property type="entry name" value="CBP_BcsS"/>
</dbReference>
<reference evidence="4 6" key="3">
    <citation type="submission" date="2018-06" db="EMBL/GenBank/DDBJ databases">
        <authorList>
            <consortium name="Pathogen Informatics"/>
            <person name="Doyle S."/>
        </authorList>
    </citation>
    <scope>NUCLEOTIDE SEQUENCE [LARGE SCALE GENOMIC DNA]</scope>
    <source>
        <strain evidence="4 6">NCTC11165</strain>
    </source>
</reference>
<gene>
    <name evidence="3" type="primary">bcsS</name>
    <name evidence="2" type="ORF">CD943_01175</name>
    <name evidence="3" type="ORF">EQG53_13825</name>
    <name evidence="4" type="ORF">NCTC11165_03405</name>
</gene>
<evidence type="ECO:0000313" key="6">
    <source>
        <dbReference type="Proteomes" id="UP000250358"/>
    </source>
</evidence>
<accession>A0A246KMQ7</accession>
<feature type="signal peptide" evidence="1">
    <location>
        <begin position="1"/>
        <end position="32"/>
    </location>
</feature>
<dbReference type="Proteomes" id="UP000197024">
    <property type="component" value="Chromosome"/>
</dbReference>
<dbReference type="GeneID" id="56576669"/>
<protein>
    <submittedName>
        <fullName evidence="3">Cellulose biosynthesis protein BcsS</fullName>
    </submittedName>
</protein>
<dbReference type="Proteomes" id="UP000250358">
    <property type="component" value="Unassembled WGS sequence"/>
</dbReference>
<evidence type="ECO:0000313" key="3">
    <source>
        <dbReference type="EMBL" id="QAT15339.1"/>
    </source>
</evidence>
<evidence type="ECO:0000313" key="7">
    <source>
        <dbReference type="Proteomes" id="UP000287388"/>
    </source>
</evidence>
<dbReference type="KEGG" id="bdm:EQG53_13825"/>
<evidence type="ECO:0000256" key="1">
    <source>
        <dbReference type="SAM" id="SignalP"/>
    </source>
</evidence>
<evidence type="ECO:0000313" key="2">
    <source>
        <dbReference type="EMBL" id="ASD25623.1"/>
    </source>
</evidence>
<dbReference type="EMBL" id="UAQM01000051">
    <property type="protein sequence ID" value="SPU47048.1"/>
    <property type="molecule type" value="Genomic_DNA"/>
</dbReference>
<keyword evidence="1" id="KW-0732">Signal</keyword>
<evidence type="ECO:0000313" key="5">
    <source>
        <dbReference type="Proteomes" id="UP000197024"/>
    </source>
</evidence>
<dbReference type="EMBL" id="CP035093">
    <property type="protein sequence ID" value="QAT15339.1"/>
    <property type="molecule type" value="Genomic_DNA"/>
</dbReference>